<feature type="region of interest" description="Disordered" evidence="1">
    <location>
        <begin position="538"/>
        <end position="569"/>
    </location>
</feature>
<evidence type="ECO:0000256" key="2">
    <source>
        <dbReference type="SAM" id="Phobius"/>
    </source>
</evidence>
<feature type="domain" description="MapZ extracellular" evidence="3">
    <location>
        <begin position="385"/>
        <end position="508"/>
    </location>
</feature>
<comment type="caution">
    <text evidence="5">The sequence shown here is derived from an EMBL/GenBank/DDBJ whole genome shotgun (WGS) entry which is preliminary data.</text>
</comment>
<feature type="compositionally biased region" description="Low complexity" evidence="1">
    <location>
        <begin position="538"/>
        <end position="551"/>
    </location>
</feature>
<protein>
    <recommendedName>
        <fullName evidence="7">Mid-cell-anchored protein Z</fullName>
    </recommendedName>
</protein>
<dbReference type="Pfam" id="PF18708">
    <property type="entry name" value="MapZ_C2"/>
    <property type="match status" value="1"/>
</dbReference>
<feature type="compositionally biased region" description="Basic and acidic residues" evidence="1">
    <location>
        <begin position="9"/>
        <end position="24"/>
    </location>
</feature>
<feature type="domain" description="MapZ extracellular C-terminal" evidence="4">
    <location>
        <begin position="583"/>
        <end position="652"/>
    </location>
</feature>
<feature type="compositionally biased region" description="Polar residues" evidence="1">
    <location>
        <begin position="327"/>
        <end position="341"/>
    </location>
</feature>
<evidence type="ECO:0000313" key="5">
    <source>
        <dbReference type="EMBL" id="MBB5887787.1"/>
    </source>
</evidence>
<keyword evidence="2" id="KW-0472">Membrane</keyword>
<dbReference type="Proteomes" id="UP000562464">
    <property type="component" value="Unassembled WGS sequence"/>
</dbReference>
<feature type="compositionally biased region" description="Polar residues" evidence="1">
    <location>
        <begin position="552"/>
        <end position="569"/>
    </location>
</feature>
<proteinExistence type="predicted"/>
<dbReference type="InterPro" id="IPR040532">
    <property type="entry name" value="MapZ_C2"/>
</dbReference>
<dbReference type="AlphaFoldDB" id="A0A841C687"/>
<dbReference type="Pfam" id="PF18041">
    <property type="entry name" value="MapZ_EC1"/>
    <property type="match status" value="1"/>
</dbReference>
<feature type="transmembrane region" description="Helical" evidence="2">
    <location>
        <begin position="351"/>
        <end position="372"/>
    </location>
</feature>
<keyword evidence="2" id="KW-1133">Transmembrane helix</keyword>
<feature type="region of interest" description="Disordered" evidence="1">
    <location>
        <begin position="316"/>
        <end position="345"/>
    </location>
</feature>
<name>A0A841C687_9LACT</name>
<feature type="region of interest" description="Disordered" evidence="1">
    <location>
        <begin position="200"/>
        <end position="219"/>
    </location>
</feature>
<organism evidence="5 6">
    <name type="scientific">Lactovum miscens</name>
    <dbReference type="NCBI Taxonomy" id="190387"/>
    <lineage>
        <taxon>Bacteria</taxon>
        <taxon>Bacillati</taxon>
        <taxon>Bacillota</taxon>
        <taxon>Bacilli</taxon>
        <taxon>Lactobacillales</taxon>
        <taxon>Streptococcaceae</taxon>
        <taxon>Lactovum</taxon>
    </lineage>
</organism>
<feature type="compositionally biased region" description="Low complexity" evidence="1">
    <location>
        <begin position="25"/>
        <end position="46"/>
    </location>
</feature>
<sequence length="664" mass="72615">MSRKKNKNKTADNKNNEKNVDRLKSLNPVSSSLSSDSLENSSNLDSDFPEISYGSKVNNKVDNVYREAKIDFSKLSANETIGNLKEEALLIEEENLASESPLDRYVREHRKEVEAVKIGFGKEIDQLVNKEKKLLSSEKVEETFSEKKSLNLTEKKSESESIKDNLEILSDSSFDEKSLYAENESNLDEIGHVADFELDSESEYEEGSEVEGSNTKLSNDRILDPVEIVDDFKDEEAHRLEDTGFAHAEMVDTSIFPSPTFKELDEESEKTNQQLDSLEINSESEIPEKIVSTFNSRSSRQKPDLFSDEELVFPSSESVDFEDKQLSSEVVQENKAQVPNDESSKPKHRKAVIGLVTFAFLVVVGAIAGAVVNNNHNGTVKALSSASSSSSSLAASKKLINFNKLYDSFFTDANKTALKNSNFDLLTNLKKDLDVFPRSNLNYASLKAKYDDLSSNINAINTVNAIFDKAVIVDGKIISTATLTTGATIPSVSSKNVTINTVLKDAIKLAKLQEAQRVQKSSASSSSVSENSVISSNASTSTVNSSAGSTSIVTSTESGNYSQNPNGIKVNNSGSRIPIQNVDPNAPAFAWLAGYLNNVISQIQSRGYISGNNYILLPVAIDKAGEGWYNIYRPDGSYLFSINCKTGLWAGNGTAHPDLGGATF</sequence>
<reference evidence="5 6" key="1">
    <citation type="submission" date="2020-08" db="EMBL/GenBank/DDBJ databases">
        <title>Genomic Encyclopedia of Type Strains, Phase IV (KMG-IV): sequencing the most valuable type-strain genomes for metagenomic binning, comparative biology and taxonomic classification.</title>
        <authorList>
            <person name="Goeker M."/>
        </authorList>
    </citation>
    <scope>NUCLEOTIDE SEQUENCE [LARGE SCALE GENOMIC DNA]</scope>
    <source>
        <strain evidence="5 6">DSM 14925</strain>
    </source>
</reference>
<evidence type="ECO:0000313" key="6">
    <source>
        <dbReference type="Proteomes" id="UP000562464"/>
    </source>
</evidence>
<dbReference type="InterPro" id="IPR041295">
    <property type="entry name" value="MapZ_EC1"/>
</dbReference>
<evidence type="ECO:0000259" key="3">
    <source>
        <dbReference type="Pfam" id="PF18041"/>
    </source>
</evidence>
<feature type="region of interest" description="Disordered" evidence="1">
    <location>
        <begin position="1"/>
        <end position="52"/>
    </location>
</feature>
<dbReference type="EMBL" id="JACHHV010000007">
    <property type="protein sequence ID" value="MBB5887787.1"/>
    <property type="molecule type" value="Genomic_DNA"/>
</dbReference>
<accession>A0A841C687</accession>
<keyword evidence="2" id="KW-0812">Transmembrane</keyword>
<feature type="compositionally biased region" description="Acidic residues" evidence="1">
    <location>
        <begin position="200"/>
        <end position="209"/>
    </location>
</feature>
<evidence type="ECO:0008006" key="7">
    <source>
        <dbReference type="Google" id="ProtNLM"/>
    </source>
</evidence>
<evidence type="ECO:0000259" key="4">
    <source>
        <dbReference type="Pfam" id="PF18708"/>
    </source>
</evidence>
<keyword evidence="6" id="KW-1185">Reference proteome</keyword>
<evidence type="ECO:0000256" key="1">
    <source>
        <dbReference type="SAM" id="MobiDB-lite"/>
    </source>
</evidence>
<gene>
    <name evidence="5" type="ORF">HNQ37_000661</name>
</gene>
<dbReference type="RefSeq" id="WP_183539263.1">
    <property type="nucleotide sequence ID" value="NZ_JACHHV010000007.1"/>
</dbReference>